<keyword evidence="2" id="KW-1185">Reference proteome</keyword>
<sequence>MSAAQKYASMGAEIDDLIQGGLIELLCGIEKYDSSMGLRFRPMFICGYGRDYQRLKGNILFSHSINWSLILRGEDLQNRILGNNSKGETSFRHEKRMTLHRIQFCNLMVMITRKNVDVAAAACKISLRYVVAFAGRGAKDVTRSGDVDGVIRVTCSRYNANKMKLPVL</sequence>
<dbReference type="InterPro" id="IPR013325">
    <property type="entry name" value="RNA_pol_sigma_r2"/>
</dbReference>
<dbReference type="STRING" id="35608.A0A2U1KT06"/>
<comment type="caution">
    <text evidence="1">The sequence shown here is derived from an EMBL/GenBank/DDBJ whole genome shotgun (WGS) entry which is preliminary data.</text>
</comment>
<dbReference type="EMBL" id="PKPP01014231">
    <property type="protein sequence ID" value="PWA39892.1"/>
    <property type="molecule type" value="Genomic_DNA"/>
</dbReference>
<evidence type="ECO:0000313" key="2">
    <source>
        <dbReference type="Proteomes" id="UP000245207"/>
    </source>
</evidence>
<evidence type="ECO:0000313" key="1">
    <source>
        <dbReference type="EMBL" id="PWA39892.1"/>
    </source>
</evidence>
<gene>
    <name evidence="1" type="ORF">CTI12_AA566020</name>
</gene>
<dbReference type="Proteomes" id="UP000245207">
    <property type="component" value="Unassembled WGS sequence"/>
</dbReference>
<reference evidence="1 2" key="1">
    <citation type="journal article" date="2018" name="Mol. Plant">
        <title>The genome of Artemisia annua provides insight into the evolution of Asteraceae family and artemisinin biosynthesis.</title>
        <authorList>
            <person name="Shen Q."/>
            <person name="Zhang L."/>
            <person name="Liao Z."/>
            <person name="Wang S."/>
            <person name="Yan T."/>
            <person name="Shi P."/>
            <person name="Liu M."/>
            <person name="Fu X."/>
            <person name="Pan Q."/>
            <person name="Wang Y."/>
            <person name="Lv Z."/>
            <person name="Lu X."/>
            <person name="Zhang F."/>
            <person name="Jiang W."/>
            <person name="Ma Y."/>
            <person name="Chen M."/>
            <person name="Hao X."/>
            <person name="Li L."/>
            <person name="Tang Y."/>
            <person name="Lv G."/>
            <person name="Zhou Y."/>
            <person name="Sun X."/>
            <person name="Brodelius P.E."/>
            <person name="Rose J.K.C."/>
            <person name="Tang K."/>
        </authorList>
    </citation>
    <scope>NUCLEOTIDE SEQUENCE [LARGE SCALE GENOMIC DNA]</scope>
    <source>
        <strain evidence="2">cv. Huhao1</strain>
        <tissue evidence="1">Leaf</tissue>
    </source>
</reference>
<organism evidence="1 2">
    <name type="scientific">Artemisia annua</name>
    <name type="common">Sweet wormwood</name>
    <dbReference type="NCBI Taxonomy" id="35608"/>
    <lineage>
        <taxon>Eukaryota</taxon>
        <taxon>Viridiplantae</taxon>
        <taxon>Streptophyta</taxon>
        <taxon>Embryophyta</taxon>
        <taxon>Tracheophyta</taxon>
        <taxon>Spermatophyta</taxon>
        <taxon>Magnoliopsida</taxon>
        <taxon>eudicotyledons</taxon>
        <taxon>Gunneridae</taxon>
        <taxon>Pentapetalae</taxon>
        <taxon>asterids</taxon>
        <taxon>campanulids</taxon>
        <taxon>Asterales</taxon>
        <taxon>Asteraceae</taxon>
        <taxon>Asteroideae</taxon>
        <taxon>Anthemideae</taxon>
        <taxon>Artemisiinae</taxon>
        <taxon>Artemisia</taxon>
    </lineage>
</organism>
<accession>A0A2U1KT06</accession>
<name>A0A2U1KT06_ARTAN</name>
<dbReference type="SUPFAM" id="SSF88946">
    <property type="entry name" value="Sigma2 domain of RNA polymerase sigma factors"/>
    <property type="match status" value="1"/>
</dbReference>
<proteinExistence type="predicted"/>
<protein>
    <submittedName>
        <fullName evidence="1">Sigma factor A</fullName>
    </submittedName>
</protein>
<dbReference type="Gene3D" id="1.20.120.1810">
    <property type="match status" value="1"/>
</dbReference>
<dbReference type="GO" id="GO:0006352">
    <property type="term" value="P:DNA-templated transcription initiation"/>
    <property type="evidence" value="ECO:0007669"/>
    <property type="project" value="InterPro"/>
</dbReference>
<dbReference type="AlphaFoldDB" id="A0A2U1KT06"/>
<dbReference type="GO" id="GO:0003700">
    <property type="term" value="F:DNA-binding transcription factor activity"/>
    <property type="evidence" value="ECO:0007669"/>
    <property type="project" value="InterPro"/>
</dbReference>